<dbReference type="GO" id="GO:0005886">
    <property type="term" value="C:plasma membrane"/>
    <property type="evidence" value="ECO:0007669"/>
    <property type="project" value="UniProtKB-SubCell"/>
</dbReference>
<evidence type="ECO:0000256" key="1">
    <source>
        <dbReference type="ARBA" id="ARBA00004651"/>
    </source>
</evidence>
<keyword evidence="8" id="KW-0406">Ion transport</keyword>
<dbReference type="InterPro" id="IPR038377">
    <property type="entry name" value="Na/Glc_symporter_sf"/>
</dbReference>
<keyword evidence="3" id="KW-0813">Transport</keyword>
<dbReference type="FunCoup" id="C3ZTF3">
    <property type="interactions" value="1"/>
</dbReference>
<feature type="transmembrane region" description="Helical" evidence="14">
    <location>
        <begin position="179"/>
        <end position="198"/>
    </location>
</feature>
<feature type="transmembrane region" description="Helical" evidence="14">
    <location>
        <begin position="772"/>
        <end position="791"/>
    </location>
</feature>
<feature type="transmembrane region" description="Helical" evidence="14">
    <location>
        <begin position="398"/>
        <end position="420"/>
    </location>
</feature>
<evidence type="ECO:0000256" key="10">
    <source>
        <dbReference type="ARBA" id="ARBA00023180"/>
    </source>
</evidence>
<feature type="transmembrane region" description="Helical" evidence="14">
    <location>
        <begin position="515"/>
        <end position="537"/>
    </location>
</feature>
<keyword evidence="6 14" id="KW-1133">Transmembrane helix</keyword>
<feature type="transmembrane region" description="Helical" evidence="14">
    <location>
        <begin position="230"/>
        <end position="248"/>
    </location>
</feature>
<feature type="transmembrane region" description="Helical" evidence="14">
    <location>
        <begin position="114"/>
        <end position="132"/>
    </location>
</feature>
<dbReference type="InterPro" id="IPR018212">
    <property type="entry name" value="Na/solute_symporter_CS"/>
</dbReference>
<evidence type="ECO:0000256" key="8">
    <source>
        <dbReference type="ARBA" id="ARBA00023065"/>
    </source>
</evidence>
<keyword evidence="11" id="KW-0739">Sodium transport</keyword>
<comment type="similarity">
    <text evidence="2">Belongs to the sodium:solute symporter (SSF) (TC 2.A.21) family.</text>
</comment>
<evidence type="ECO:0000256" key="9">
    <source>
        <dbReference type="ARBA" id="ARBA00023136"/>
    </source>
</evidence>
<feature type="transmembrane region" description="Helical" evidence="14">
    <location>
        <begin position="803"/>
        <end position="822"/>
    </location>
</feature>
<evidence type="ECO:0000256" key="4">
    <source>
        <dbReference type="ARBA" id="ARBA00022475"/>
    </source>
</evidence>
<evidence type="ECO:0000256" key="2">
    <source>
        <dbReference type="ARBA" id="ARBA00006434"/>
    </source>
</evidence>
<accession>C3ZTF3</accession>
<keyword evidence="9 14" id="KW-0472">Membrane</keyword>
<evidence type="ECO:0000256" key="12">
    <source>
        <dbReference type="ARBA" id="ARBA00036099"/>
    </source>
</evidence>
<dbReference type="InterPro" id="IPR001734">
    <property type="entry name" value="Na/solute_symporter"/>
</dbReference>
<feature type="transmembrane region" description="Helical" evidence="14">
    <location>
        <begin position="372"/>
        <end position="392"/>
    </location>
</feature>
<dbReference type="Gene3D" id="1.20.1730.10">
    <property type="entry name" value="Sodium/glucose cotransporter"/>
    <property type="match status" value="3"/>
</dbReference>
<feature type="region of interest" description="Disordered" evidence="13">
    <location>
        <begin position="601"/>
        <end position="625"/>
    </location>
</feature>
<evidence type="ECO:0000256" key="5">
    <source>
        <dbReference type="ARBA" id="ARBA00022692"/>
    </source>
</evidence>
<dbReference type="Pfam" id="PF00474">
    <property type="entry name" value="SSF"/>
    <property type="match status" value="2"/>
</dbReference>
<dbReference type="InParanoid" id="C3ZTF3"/>
<dbReference type="PROSITE" id="PS50283">
    <property type="entry name" value="NA_SOLUT_SYMP_3"/>
    <property type="match status" value="2"/>
</dbReference>
<comment type="catalytic activity">
    <reaction evidence="12">
        <text>iodide(out) + 2 Na(+)(out) = iodide(in) + 2 Na(+)(in)</text>
        <dbReference type="Rhea" id="RHEA:71207"/>
        <dbReference type="ChEBI" id="CHEBI:16382"/>
        <dbReference type="ChEBI" id="CHEBI:29101"/>
    </reaction>
</comment>
<dbReference type="PANTHER" id="PTHR42985:SF40">
    <property type="entry name" value="LD47995P-RELATED"/>
    <property type="match status" value="1"/>
</dbReference>
<feature type="transmembrane region" description="Helical" evidence="14">
    <location>
        <begin position="728"/>
        <end position="751"/>
    </location>
</feature>
<dbReference type="GO" id="GO:0098660">
    <property type="term" value="P:inorganic ion transmembrane transport"/>
    <property type="evidence" value="ECO:0007669"/>
    <property type="project" value="UniProtKB-ARBA"/>
</dbReference>
<protein>
    <submittedName>
        <fullName evidence="15">Uncharacterized protein</fullName>
    </submittedName>
</protein>
<dbReference type="eggNOG" id="KOG2349">
    <property type="taxonomic scope" value="Eukaryota"/>
</dbReference>
<dbReference type="PROSITE" id="PS00456">
    <property type="entry name" value="NA_SOLUT_SYMP_1"/>
    <property type="match status" value="2"/>
</dbReference>
<comment type="subcellular location">
    <subcellularLocation>
        <location evidence="1">Cell membrane</location>
        <topology evidence="1">Multi-pass membrane protein</topology>
    </subcellularLocation>
</comment>
<feature type="transmembrane region" description="Helical" evidence="14">
    <location>
        <begin position="53"/>
        <end position="71"/>
    </location>
</feature>
<sequence>MATEPLYFSVWDYVVFSVMLCVSAGIGLYYACTGGKQSTQKEFLMADKSMSTLPVMMSLLASFISAITVLAAPAEVYRNGTMFWFFAVSGSFSMVLVARLFVPTFYNLGLTSTYELVYMGLVLYAPSLALNAVTGLTLWGAVLGMGLVCTFYTALGGMKAVMWTDTFQGGMKAVMWTDTFQVFVMVAGFLAVIIQGTIEAGGPARVWELNRKGQRLEFFNFDPDPRVRHTTWNILVGGTFFRCAMYAVNQAQVQRYLCCPSIKKAQVALYWNIPGLVLFIFFAVLSGMVMYARYFDCDPKTMGYISSSDQMMPYFVMDILSQFPGIPGLFTSCVFSAALSTMDSGLNALAAVALEDFVKPCFPNLSDEKYTWISKILAMVFGLLTILMAFIASNLGPVFSAVISLFGMIGGPILGIFVLGMMFPCANKWGGLIGLLFSLFITLWIGMGKIVWPMSGWAPPISVDGCSAGLTVNATANFTTTPAMATSTARYNITTPAGPTVDQYPPESALYELSYVYLGAVATLSCVIVGLLVSLVTGSQDPTKVDPRLIVPFYDSMFCCLPNSWLEWLRCGVRHGEGDKAAMDVEMSPAVTKLLPTDEGIKIQDSNDNHNRRHNSAKSRDPFHQPFVPEESRKASLFDCQRQVTMEMDVRYFSVWDYVVFSVMLCVSAGIGLYYACTGGKQSTQKEFLMADKSMSTLPVVMSLLASFVSAITVLGSPAEVYRNGTMFWFFAVSGSLSMVLVARLFVPTFYNLGLTSTYEYLEIRFSKPVRLLCTVLFVINMLVYMGLVLYTPSLALNAVTGLTLWGAVLGMGFVCTFYTALGGMKAVMWTDTFQVFVMVAGFLAVIIQGTIEAGGPTRVWELNRQGQRLEFFNFDPDPRVRHTTWNILVGGTFFRCAMYAVNQAQVQRYLSCPSIKKAQQALYWNILGLIMFIFFAVLSGMVMYARYFNCDPKTMGYIQNSDQMMPYFVMDILSQFPGMPGLFTSCVFSAALSTMSSGLNALAAVALEDFVKPCFPNLSDERYTWISKVLAMAFGLLTILMAFIASYLGPVFSAVISLFGMIGGPILGIFVLGMMFPCANKWVGAAELLSFRQISILLCTVPNG</sequence>
<feature type="transmembrane region" description="Helical" evidence="14">
    <location>
        <begin position="983"/>
        <end position="1006"/>
    </location>
</feature>
<evidence type="ECO:0000313" key="15">
    <source>
        <dbReference type="EMBL" id="EEN44200.1"/>
    </source>
</evidence>
<dbReference type="EMBL" id="GG666677">
    <property type="protein sequence ID" value="EEN44200.1"/>
    <property type="molecule type" value="Genomic_DNA"/>
</dbReference>
<proteinExistence type="inferred from homology"/>
<keyword evidence="7" id="KW-0915">Sodium</keyword>
<evidence type="ECO:0000256" key="14">
    <source>
        <dbReference type="SAM" id="Phobius"/>
    </source>
</evidence>
<feature type="transmembrane region" description="Helical" evidence="14">
    <location>
        <begin position="432"/>
        <end position="452"/>
    </location>
</feature>
<feature type="transmembrane region" description="Helical" evidence="14">
    <location>
        <begin position="697"/>
        <end position="716"/>
    </location>
</feature>
<dbReference type="GO" id="GO:0015075">
    <property type="term" value="F:monoatomic ion transmembrane transporter activity"/>
    <property type="evidence" value="ECO:0007669"/>
    <property type="project" value="UniProtKB-ARBA"/>
</dbReference>
<evidence type="ECO:0000256" key="11">
    <source>
        <dbReference type="ARBA" id="ARBA00023201"/>
    </source>
</evidence>
<keyword evidence="4" id="KW-1003">Cell membrane</keyword>
<keyword evidence="10" id="KW-0325">Glycoprotein</keyword>
<evidence type="ECO:0000256" key="3">
    <source>
        <dbReference type="ARBA" id="ARBA00022448"/>
    </source>
</evidence>
<feature type="transmembrane region" description="Helical" evidence="14">
    <location>
        <begin position="83"/>
        <end position="102"/>
    </location>
</feature>
<organism>
    <name type="scientific">Branchiostoma floridae</name>
    <name type="common">Florida lancelet</name>
    <name type="synonym">Amphioxus</name>
    <dbReference type="NCBI Taxonomy" id="7739"/>
    <lineage>
        <taxon>Eukaryota</taxon>
        <taxon>Metazoa</taxon>
        <taxon>Chordata</taxon>
        <taxon>Cephalochordata</taxon>
        <taxon>Leptocardii</taxon>
        <taxon>Amphioxiformes</taxon>
        <taxon>Branchiostomatidae</taxon>
        <taxon>Branchiostoma</taxon>
    </lineage>
</organism>
<feature type="transmembrane region" description="Helical" evidence="14">
    <location>
        <begin position="655"/>
        <end position="676"/>
    </location>
</feature>
<feature type="compositionally biased region" description="Basic and acidic residues" evidence="13">
    <location>
        <begin position="601"/>
        <end position="610"/>
    </location>
</feature>
<evidence type="ECO:0000256" key="7">
    <source>
        <dbReference type="ARBA" id="ARBA00023053"/>
    </source>
</evidence>
<feature type="transmembrane region" description="Helical" evidence="14">
    <location>
        <begin position="1052"/>
        <end position="1073"/>
    </location>
</feature>
<keyword evidence="5 14" id="KW-0812">Transmembrane</keyword>
<dbReference type="GO" id="GO:0006814">
    <property type="term" value="P:sodium ion transport"/>
    <property type="evidence" value="ECO:0007669"/>
    <property type="project" value="UniProtKB-KW"/>
</dbReference>
<feature type="transmembrane region" description="Helical" evidence="14">
    <location>
        <begin position="314"/>
        <end position="339"/>
    </location>
</feature>
<feature type="transmembrane region" description="Helical" evidence="14">
    <location>
        <begin position="269"/>
        <end position="294"/>
    </location>
</feature>
<feature type="transmembrane region" description="Helical" evidence="14">
    <location>
        <begin position="923"/>
        <end position="946"/>
    </location>
</feature>
<reference evidence="15" key="1">
    <citation type="journal article" date="2008" name="Nature">
        <title>The amphioxus genome and the evolution of the chordate karyotype.</title>
        <authorList>
            <consortium name="US DOE Joint Genome Institute (JGI-PGF)"/>
            <person name="Putnam N.H."/>
            <person name="Butts T."/>
            <person name="Ferrier D.E.K."/>
            <person name="Furlong R.F."/>
            <person name="Hellsten U."/>
            <person name="Kawashima T."/>
            <person name="Robinson-Rechavi M."/>
            <person name="Shoguchi E."/>
            <person name="Terry A."/>
            <person name="Yu J.-K."/>
            <person name="Benito-Gutierrez E.L."/>
            <person name="Dubchak I."/>
            <person name="Garcia-Fernandez J."/>
            <person name="Gibson-Brown J.J."/>
            <person name="Grigoriev I.V."/>
            <person name="Horton A.C."/>
            <person name="de Jong P.J."/>
            <person name="Jurka J."/>
            <person name="Kapitonov V.V."/>
            <person name="Kohara Y."/>
            <person name="Kuroki Y."/>
            <person name="Lindquist E."/>
            <person name="Lucas S."/>
            <person name="Osoegawa K."/>
            <person name="Pennacchio L.A."/>
            <person name="Salamov A.A."/>
            <person name="Satou Y."/>
            <person name="Sauka-Spengler T."/>
            <person name="Schmutz J."/>
            <person name="Shin-I T."/>
            <person name="Toyoda A."/>
            <person name="Bronner-Fraser M."/>
            <person name="Fujiyama A."/>
            <person name="Holland L.Z."/>
            <person name="Holland P.W.H."/>
            <person name="Satoh N."/>
            <person name="Rokhsar D.S."/>
        </authorList>
    </citation>
    <scope>NUCLEOTIDE SEQUENCE [LARGE SCALE GENOMIC DNA]</scope>
    <source>
        <strain evidence="15">S238N-H82</strain>
        <tissue evidence="15">Testes</tissue>
    </source>
</reference>
<dbReference type="PANTHER" id="PTHR42985">
    <property type="entry name" value="SODIUM-COUPLED MONOCARBOXYLATE TRANSPORTER"/>
    <property type="match status" value="1"/>
</dbReference>
<feature type="transmembrane region" description="Helical" evidence="14">
    <location>
        <begin position="834"/>
        <end position="852"/>
    </location>
</feature>
<feature type="transmembrane region" description="Helical" evidence="14">
    <location>
        <begin position="13"/>
        <end position="32"/>
    </location>
</feature>
<dbReference type="STRING" id="7739.C3ZTF3"/>
<name>C3ZTF3_BRAFL</name>
<evidence type="ECO:0000256" key="6">
    <source>
        <dbReference type="ARBA" id="ARBA00022989"/>
    </source>
</evidence>
<dbReference type="InterPro" id="IPR051163">
    <property type="entry name" value="Sodium:Solute_Symporter_SSF"/>
</dbReference>
<dbReference type="NCBIfam" id="TIGR00813">
    <property type="entry name" value="sss"/>
    <property type="match status" value="2"/>
</dbReference>
<dbReference type="AlphaFoldDB" id="C3ZTF3"/>
<feature type="transmembrane region" description="Helical" evidence="14">
    <location>
        <begin position="138"/>
        <end position="158"/>
    </location>
</feature>
<dbReference type="CDD" id="cd11492">
    <property type="entry name" value="SLC5sbd_NIS-SMVT"/>
    <property type="match status" value="2"/>
</dbReference>
<evidence type="ECO:0000256" key="13">
    <source>
        <dbReference type="SAM" id="MobiDB-lite"/>
    </source>
</evidence>
<feature type="transmembrane region" description="Helical" evidence="14">
    <location>
        <begin position="1026"/>
        <end position="1046"/>
    </location>
</feature>
<gene>
    <name evidence="15" type="ORF">BRAFLDRAFT_68831</name>
</gene>